<feature type="region of interest" description="Disordered" evidence="1">
    <location>
        <begin position="1"/>
        <end position="29"/>
    </location>
</feature>
<dbReference type="RefSeq" id="WP_248862277.1">
    <property type="nucleotide sequence ID" value="NZ_CP086322.1"/>
</dbReference>
<sequence>MPTCVRASHPGLERLHHAGETGTVQPEESGLLRRLATVPDPCRRHGVPRESTICRMLEPVDGDAFDAAV</sequence>
<name>A0ABY4M505_9ACTN</name>
<dbReference type="Proteomes" id="UP000830115">
    <property type="component" value="Chromosome"/>
</dbReference>
<reference evidence="2" key="1">
    <citation type="submission" date="2021-10" db="EMBL/GenBank/DDBJ databases">
        <title>Streptomyces nigrumlapis sp.nov.,an antimicrobial producing actinobacterium isolated from Black Gobi rocks.</title>
        <authorList>
            <person name="Wen Y."/>
            <person name="Zhang W."/>
            <person name="Liu X.G."/>
        </authorList>
    </citation>
    <scope>NUCLEOTIDE SEQUENCE</scope>
    <source>
        <strain evidence="2">ST13-2-2</strain>
    </source>
</reference>
<organism evidence="2 3">
    <name type="scientific">Streptomyces halobius</name>
    <dbReference type="NCBI Taxonomy" id="2879846"/>
    <lineage>
        <taxon>Bacteria</taxon>
        <taxon>Bacillati</taxon>
        <taxon>Actinomycetota</taxon>
        <taxon>Actinomycetes</taxon>
        <taxon>Kitasatosporales</taxon>
        <taxon>Streptomycetaceae</taxon>
        <taxon>Streptomyces</taxon>
    </lineage>
</organism>
<proteinExistence type="predicted"/>
<protein>
    <submittedName>
        <fullName evidence="2">Uncharacterized protein</fullName>
    </submittedName>
</protein>
<keyword evidence="3" id="KW-1185">Reference proteome</keyword>
<evidence type="ECO:0000313" key="3">
    <source>
        <dbReference type="Proteomes" id="UP000830115"/>
    </source>
</evidence>
<evidence type="ECO:0000313" key="2">
    <source>
        <dbReference type="EMBL" id="UQA91450.1"/>
    </source>
</evidence>
<gene>
    <name evidence="2" type="ORF">K9S39_05765</name>
</gene>
<accession>A0ABY4M505</accession>
<dbReference type="EMBL" id="CP086322">
    <property type="protein sequence ID" value="UQA91450.1"/>
    <property type="molecule type" value="Genomic_DNA"/>
</dbReference>
<evidence type="ECO:0000256" key="1">
    <source>
        <dbReference type="SAM" id="MobiDB-lite"/>
    </source>
</evidence>